<keyword evidence="4" id="KW-1185">Reference proteome</keyword>
<organism evidence="3 4">
    <name type="scientific">Jiangella ureilytica</name>
    <dbReference type="NCBI Taxonomy" id="2530374"/>
    <lineage>
        <taxon>Bacteria</taxon>
        <taxon>Bacillati</taxon>
        <taxon>Actinomycetota</taxon>
        <taxon>Actinomycetes</taxon>
        <taxon>Jiangellales</taxon>
        <taxon>Jiangellaceae</taxon>
        <taxon>Jiangella</taxon>
    </lineage>
</organism>
<feature type="domain" description="Abortive phage infection protein C-terminal" evidence="1">
    <location>
        <begin position="236"/>
        <end position="545"/>
    </location>
</feature>
<dbReference type="OrthoDB" id="9806213at2"/>
<dbReference type="InterPro" id="IPR055101">
    <property type="entry name" value="AIPR_N"/>
</dbReference>
<evidence type="ECO:0000259" key="2">
    <source>
        <dbReference type="Pfam" id="PF22879"/>
    </source>
</evidence>
<feature type="domain" description="Abortive infection phage resistance protein N-terminal" evidence="2">
    <location>
        <begin position="33"/>
        <end position="177"/>
    </location>
</feature>
<evidence type="ECO:0000259" key="1">
    <source>
        <dbReference type="Pfam" id="PF10592"/>
    </source>
</evidence>
<proteinExistence type="predicted"/>
<protein>
    <recommendedName>
        <fullName evidence="5">Abortive phage resistance protein</fullName>
    </recommendedName>
</protein>
<dbReference type="Pfam" id="PF10592">
    <property type="entry name" value="AIPR"/>
    <property type="match status" value="1"/>
</dbReference>
<dbReference type="InterPro" id="IPR018891">
    <property type="entry name" value="AIPR_C"/>
</dbReference>
<dbReference type="AlphaFoldDB" id="A0A4R4RQ63"/>
<gene>
    <name evidence="3" type="ORF">E1212_10390</name>
</gene>
<accession>A0A4R4RQ63</accession>
<reference evidence="3 4" key="1">
    <citation type="submission" date="2019-02" db="EMBL/GenBank/DDBJ databases">
        <title>Draft genome sequences of novel Actinobacteria.</title>
        <authorList>
            <person name="Sahin N."/>
            <person name="Ay H."/>
            <person name="Saygin H."/>
        </authorList>
    </citation>
    <scope>NUCLEOTIDE SEQUENCE [LARGE SCALE GENOMIC DNA]</scope>
    <source>
        <strain evidence="3 4">KC603</strain>
    </source>
</reference>
<evidence type="ECO:0000313" key="4">
    <source>
        <dbReference type="Proteomes" id="UP000295621"/>
    </source>
</evidence>
<dbReference type="Proteomes" id="UP000295621">
    <property type="component" value="Unassembled WGS sequence"/>
</dbReference>
<dbReference type="RefSeq" id="WP_131982011.1">
    <property type="nucleotide sequence ID" value="NZ_SMKL01000018.1"/>
</dbReference>
<evidence type="ECO:0000313" key="3">
    <source>
        <dbReference type="EMBL" id="TDC52007.1"/>
    </source>
</evidence>
<dbReference type="EMBL" id="SMKL01000018">
    <property type="protein sequence ID" value="TDC52007.1"/>
    <property type="molecule type" value="Genomic_DNA"/>
</dbReference>
<comment type="caution">
    <text evidence="3">The sequence shown here is derived from an EMBL/GenBank/DDBJ whole genome shotgun (WGS) entry which is preliminary data.</text>
</comment>
<sequence>MTAGIDEYLLDLQRQISLLASDEGYEQALPEMFTIFMFELLAEAGEIEGAVPAFYQATGARASGFALSDDETTLWLFLTDYRGDLTPQGLGKTELDTHYRRMCGFLQRAQDQLWRRLEESSPSWDMAHRLSEVWDEVGEVRLVVLTNSILRTTVPKGGRLEGRQVHHSVWDLTRLHQLTTSGRAQEPILVDIVEMWGAPIPCLGPHGDSGVYDAYLMLMPGELIAQMYEEYGPRLLELNVRSFLQSRGKVNRGLQETIRDYPRRFLAYNNGISMTASSVKVVELSGGGSGIIGISDLQIVNGGQTTASLHYAKVKSKVDLSEIYVQAKLSVVQSSLLMDLVPRISEFANSQNRVNMADFSANDPFHVEVERLSRTIWAPAKAATVDMTRWFYERARGQYADAHARERTPARQRQFKVVNPLSQKFTKTDLAKFENTWDQLPWIVSLGAEKNFREFMLRLERRGSSFKPDQQYFENLIAKALLFRTAEKIIGSLHLGGYRAQTVTYTLAKLLHATGQRVSLRAIWRAQELSPELTSAVRDLGPLIYEALWSTANGRNISEWAKKESCWKSIIELEWAPSDALGEQLEKGTGRTRTTSMSSIGEQLGVEEQAALKAVTSISSETWKALSAWAKQTDSLQSWQRSLAFSLGTLLKAGRVPSRKQAVQGARILAEASRLGFAAHEGRGE</sequence>
<evidence type="ECO:0008006" key="5">
    <source>
        <dbReference type="Google" id="ProtNLM"/>
    </source>
</evidence>
<name>A0A4R4RQ63_9ACTN</name>
<dbReference type="Pfam" id="PF22879">
    <property type="entry name" value="AIPR_N"/>
    <property type="match status" value="1"/>
</dbReference>